<feature type="compositionally biased region" description="Low complexity" evidence="1">
    <location>
        <begin position="134"/>
        <end position="146"/>
    </location>
</feature>
<evidence type="ECO:0000313" key="3">
    <source>
        <dbReference type="Proteomes" id="UP001175353"/>
    </source>
</evidence>
<dbReference type="Pfam" id="PF10253">
    <property type="entry name" value="PRCC"/>
    <property type="match status" value="1"/>
</dbReference>
<comment type="caution">
    <text evidence="2">The sequence shown here is derived from an EMBL/GenBank/DDBJ whole genome shotgun (WGS) entry which is preliminary data.</text>
</comment>
<dbReference type="AlphaFoldDB" id="A0AAN6KF66"/>
<dbReference type="InterPro" id="IPR018800">
    <property type="entry name" value="PRCC"/>
</dbReference>
<organism evidence="2 3">
    <name type="scientific">Friedmanniomyces endolithicus</name>
    <dbReference type="NCBI Taxonomy" id="329885"/>
    <lineage>
        <taxon>Eukaryota</taxon>
        <taxon>Fungi</taxon>
        <taxon>Dikarya</taxon>
        <taxon>Ascomycota</taxon>
        <taxon>Pezizomycotina</taxon>
        <taxon>Dothideomycetes</taxon>
        <taxon>Dothideomycetidae</taxon>
        <taxon>Mycosphaerellales</taxon>
        <taxon>Teratosphaeriaceae</taxon>
        <taxon>Friedmanniomyces</taxon>
    </lineage>
</organism>
<dbReference type="EMBL" id="JAUJLE010000123">
    <property type="protein sequence ID" value="KAK0979293.1"/>
    <property type="molecule type" value="Genomic_DNA"/>
</dbReference>
<dbReference type="Proteomes" id="UP001175353">
    <property type="component" value="Unassembled WGS sequence"/>
</dbReference>
<accession>A0AAN6KF66</accession>
<keyword evidence="3" id="KW-1185">Reference proteome</keyword>
<dbReference type="PANTHER" id="PTHR13621">
    <property type="entry name" value="PROLINE-RICH PROTEIN PRCC"/>
    <property type="match status" value="1"/>
</dbReference>
<dbReference type="PANTHER" id="PTHR13621:SF2">
    <property type="entry name" value="PROLINE-RICH PROTEIN PRCC"/>
    <property type="match status" value="1"/>
</dbReference>
<evidence type="ECO:0000256" key="1">
    <source>
        <dbReference type="SAM" id="MobiDB-lite"/>
    </source>
</evidence>
<name>A0AAN6KF66_9PEZI</name>
<feature type="region of interest" description="Disordered" evidence="1">
    <location>
        <begin position="484"/>
        <end position="505"/>
    </location>
</feature>
<evidence type="ECO:0000313" key="2">
    <source>
        <dbReference type="EMBL" id="KAK0979293.1"/>
    </source>
</evidence>
<sequence length="505" mass="52949">MGRESQHKYPRAPVGKDLTSVDSVALRVPAIWIGIQTVSIAIDSDREGGALKSSVFIAVVLSTAPTHVTEEPPALQPEAHRACDSLPHRSRTSGRRFSQPASPKTSDINQRDAMALVAYSDSESSDTELPSTTPQPAAPAKAKAPPFQKPEARKIKVALPSLQAEAESVGISNAGDEPPAKRARTAGAFGGFNSLLPAPKRAAAAAQAKTGLGRAVSLRTSSEAAFSRVVEGVGVAQGGGVGGEVRSEEEGEGHDEFGVQTRAAVIDESGGGEKAGMEAKVVGKATRFKPLSVVNKRKKTGGAKKAVAAPAAAATTDTHIADDDVRKSATEGGAIPQDVAPVVPKPKRSLFAVDQEEEEPLLEQMGGGYTALQAPEPAHAPAVYPQQSTIPAPAPPPNPLEALAQDMNLTPSQRRQLFGRSSLANPHNPTLVHFNTDTEYAANESLRQSTGETEAHRAVKTVAPGKHSLQQLVNNARVNQEGIEDKWAEGRRKRGEGGSAYGWGK</sequence>
<reference evidence="2" key="1">
    <citation type="submission" date="2023-06" db="EMBL/GenBank/DDBJ databases">
        <title>Black Yeasts Isolated from many extreme environments.</title>
        <authorList>
            <person name="Coleine C."/>
            <person name="Stajich J.E."/>
            <person name="Selbmann L."/>
        </authorList>
    </citation>
    <scope>NUCLEOTIDE SEQUENCE</scope>
    <source>
        <strain evidence="2">CCFEE 5200</strain>
    </source>
</reference>
<dbReference type="GO" id="GO:0005634">
    <property type="term" value="C:nucleus"/>
    <property type="evidence" value="ECO:0007669"/>
    <property type="project" value="TreeGrafter"/>
</dbReference>
<proteinExistence type="predicted"/>
<feature type="region of interest" description="Disordered" evidence="1">
    <location>
        <begin position="85"/>
        <end position="149"/>
    </location>
</feature>
<protein>
    <submittedName>
        <fullName evidence="2">Uncharacterized protein</fullName>
    </submittedName>
</protein>
<gene>
    <name evidence="2" type="ORF">LTR91_012652</name>
</gene>
<feature type="compositionally biased region" description="Polar residues" evidence="1">
    <location>
        <begin position="95"/>
        <end position="108"/>
    </location>
</feature>